<feature type="chain" id="PRO_5034166087" evidence="1">
    <location>
        <begin position="25"/>
        <end position="193"/>
    </location>
</feature>
<reference evidence="2" key="1">
    <citation type="submission" date="2021-05" db="EMBL/GenBank/DDBJ databases">
        <authorList>
            <person name="Alioto T."/>
            <person name="Alioto T."/>
            <person name="Gomez Garrido J."/>
        </authorList>
    </citation>
    <scope>NUCLEOTIDE SEQUENCE</scope>
</reference>
<dbReference type="EMBL" id="HBUF01042695">
    <property type="protein sequence ID" value="CAG6618549.1"/>
    <property type="molecule type" value="Transcribed_RNA"/>
</dbReference>
<organism evidence="2">
    <name type="scientific">Cacopsylla melanoneura</name>
    <dbReference type="NCBI Taxonomy" id="428564"/>
    <lineage>
        <taxon>Eukaryota</taxon>
        <taxon>Metazoa</taxon>
        <taxon>Ecdysozoa</taxon>
        <taxon>Arthropoda</taxon>
        <taxon>Hexapoda</taxon>
        <taxon>Insecta</taxon>
        <taxon>Pterygota</taxon>
        <taxon>Neoptera</taxon>
        <taxon>Paraneoptera</taxon>
        <taxon>Hemiptera</taxon>
        <taxon>Sternorrhyncha</taxon>
        <taxon>Psylloidea</taxon>
        <taxon>Psyllidae</taxon>
        <taxon>Psyllinae</taxon>
        <taxon>Cacopsylla</taxon>
    </lineage>
</organism>
<evidence type="ECO:0000313" key="2">
    <source>
        <dbReference type="EMBL" id="CAG6618549.1"/>
    </source>
</evidence>
<proteinExistence type="predicted"/>
<keyword evidence="1" id="KW-0732">Signal</keyword>
<dbReference type="AlphaFoldDB" id="A0A8D8PY87"/>
<sequence>MVVESFVKVWTKLLLLCILGCGMATSSNHRKKRYLHFPDKSSFTMTLTLLRQTAVNFPLLNTLHELDFGFRLPQHPEEIFYKKFKPKHRERRQIHQSISHVTQLLSPAVSQSPCCLSQLVHSPPALIPEEEEDLLAEIVDIVLDSLKAVVPAPTQTDSCSSANISCAVASYRREDIATFLHHHLQLMHSFHAL</sequence>
<feature type="signal peptide" evidence="1">
    <location>
        <begin position="1"/>
        <end position="24"/>
    </location>
</feature>
<accession>A0A8D8PY87</accession>
<protein>
    <submittedName>
        <fullName evidence="2">Uncharacterized protein</fullName>
    </submittedName>
</protein>
<evidence type="ECO:0000256" key="1">
    <source>
        <dbReference type="SAM" id="SignalP"/>
    </source>
</evidence>
<name>A0A8D8PY87_9HEMI</name>